<evidence type="ECO:0000313" key="2">
    <source>
        <dbReference type="Proteomes" id="UP000789920"/>
    </source>
</evidence>
<proteinExistence type="predicted"/>
<reference evidence="1" key="1">
    <citation type="submission" date="2021-06" db="EMBL/GenBank/DDBJ databases">
        <authorList>
            <person name="Kallberg Y."/>
            <person name="Tangrot J."/>
            <person name="Rosling A."/>
        </authorList>
    </citation>
    <scope>NUCLEOTIDE SEQUENCE</scope>
    <source>
        <strain evidence="1">MA461A</strain>
    </source>
</reference>
<accession>A0ACA9Q259</accession>
<gene>
    <name evidence="1" type="ORF">RPERSI_LOCUS12298</name>
</gene>
<name>A0ACA9Q259_9GLOM</name>
<sequence>TRYGVHASKSINESKIYRLIALIKEEETLLDKEEIPKQYNHKAILLQEKENNIIQE</sequence>
<dbReference type="Proteomes" id="UP000789920">
    <property type="component" value="Unassembled WGS sequence"/>
</dbReference>
<keyword evidence="2" id="KW-1185">Reference proteome</keyword>
<comment type="caution">
    <text evidence="1">The sequence shown here is derived from an EMBL/GenBank/DDBJ whole genome shotgun (WGS) entry which is preliminary data.</text>
</comment>
<evidence type="ECO:0000313" key="1">
    <source>
        <dbReference type="EMBL" id="CAG8732473.1"/>
    </source>
</evidence>
<dbReference type="EMBL" id="CAJVQC010026221">
    <property type="protein sequence ID" value="CAG8732473.1"/>
    <property type="molecule type" value="Genomic_DNA"/>
</dbReference>
<feature type="non-terminal residue" evidence="1">
    <location>
        <position position="1"/>
    </location>
</feature>
<protein>
    <submittedName>
        <fullName evidence="1">37073_t:CDS:1</fullName>
    </submittedName>
</protein>
<organism evidence="1 2">
    <name type="scientific">Racocetra persica</name>
    <dbReference type="NCBI Taxonomy" id="160502"/>
    <lineage>
        <taxon>Eukaryota</taxon>
        <taxon>Fungi</taxon>
        <taxon>Fungi incertae sedis</taxon>
        <taxon>Mucoromycota</taxon>
        <taxon>Glomeromycotina</taxon>
        <taxon>Glomeromycetes</taxon>
        <taxon>Diversisporales</taxon>
        <taxon>Gigasporaceae</taxon>
        <taxon>Racocetra</taxon>
    </lineage>
</organism>